<evidence type="ECO:0000313" key="3">
    <source>
        <dbReference type="EnsemblMetazoa" id="CapteP198850"/>
    </source>
</evidence>
<reference evidence="4" key="1">
    <citation type="submission" date="2012-12" db="EMBL/GenBank/DDBJ databases">
        <authorList>
            <person name="Hellsten U."/>
            <person name="Grimwood J."/>
            <person name="Chapman J.A."/>
            <person name="Shapiro H."/>
            <person name="Aerts A."/>
            <person name="Otillar R.P."/>
            <person name="Terry A.Y."/>
            <person name="Boore J.L."/>
            <person name="Simakov O."/>
            <person name="Marletaz F."/>
            <person name="Cho S.-J."/>
            <person name="Edsinger-Gonzales E."/>
            <person name="Havlak P."/>
            <person name="Kuo D.-H."/>
            <person name="Larsson T."/>
            <person name="Lv J."/>
            <person name="Arendt D."/>
            <person name="Savage R."/>
            <person name="Osoegawa K."/>
            <person name="de Jong P."/>
            <person name="Lindberg D.R."/>
            <person name="Seaver E.C."/>
            <person name="Weisblat D.A."/>
            <person name="Putnam N.H."/>
            <person name="Grigoriev I.V."/>
            <person name="Rokhsar D.S."/>
        </authorList>
    </citation>
    <scope>NUCLEOTIDE SEQUENCE</scope>
    <source>
        <strain evidence="4">I ESC-2004</strain>
    </source>
</reference>
<feature type="region of interest" description="Disordered" evidence="1">
    <location>
        <begin position="169"/>
        <end position="244"/>
    </location>
</feature>
<dbReference type="HOGENOM" id="CLU_1138956_0_0_1"/>
<dbReference type="EMBL" id="AMQN01003618">
    <property type="status" value="NOT_ANNOTATED_CDS"/>
    <property type="molecule type" value="Genomic_DNA"/>
</dbReference>
<dbReference type="EnsemblMetazoa" id="CapteT198850">
    <property type="protein sequence ID" value="CapteP198850"/>
    <property type="gene ID" value="CapteG198850"/>
</dbReference>
<name>R7T902_CAPTE</name>
<keyword evidence="4" id="KW-1185">Reference proteome</keyword>
<evidence type="ECO:0000313" key="2">
    <source>
        <dbReference type="EMBL" id="ELT87474.1"/>
    </source>
</evidence>
<reference evidence="2 4" key="2">
    <citation type="journal article" date="2013" name="Nature">
        <title>Insights into bilaterian evolution from three spiralian genomes.</title>
        <authorList>
            <person name="Simakov O."/>
            <person name="Marletaz F."/>
            <person name="Cho S.J."/>
            <person name="Edsinger-Gonzales E."/>
            <person name="Havlak P."/>
            <person name="Hellsten U."/>
            <person name="Kuo D.H."/>
            <person name="Larsson T."/>
            <person name="Lv J."/>
            <person name="Arendt D."/>
            <person name="Savage R."/>
            <person name="Osoegawa K."/>
            <person name="de Jong P."/>
            <person name="Grimwood J."/>
            <person name="Chapman J.A."/>
            <person name="Shapiro H."/>
            <person name="Aerts A."/>
            <person name="Otillar R.P."/>
            <person name="Terry A.Y."/>
            <person name="Boore J.L."/>
            <person name="Grigoriev I.V."/>
            <person name="Lindberg D.R."/>
            <person name="Seaver E.C."/>
            <person name="Weisblat D.A."/>
            <person name="Putnam N.H."/>
            <person name="Rokhsar D.S."/>
        </authorList>
    </citation>
    <scope>NUCLEOTIDE SEQUENCE</scope>
    <source>
        <strain evidence="2 4">I ESC-2004</strain>
    </source>
</reference>
<protein>
    <submittedName>
        <fullName evidence="2 3">Uncharacterized protein</fullName>
    </submittedName>
</protein>
<evidence type="ECO:0000313" key="4">
    <source>
        <dbReference type="Proteomes" id="UP000014760"/>
    </source>
</evidence>
<sequence>MHHHLNLLGEAPGGALGVIPPGSWTNHWLVNGKSTFPQYKIVQQNGTTNGLGQLDPVVLGRLLNHKVNKEQNQDLLHILQQRPANGGITPLHNGGVVHELQRHEVAIAQNAANVSPVLQPPSYQQPSPKAAHTVPQMESPQQNQTETQLALISSLLKTLTDNIRKPNEASCGATDYNNFSSQRDNGHSHRDYPDFGILSQFPPPPLPHQMEIEHSSPSPQMDKSFSPPRHRPNNRALEYHSAIF</sequence>
<dbReference type="EMBL" id="KB312312">
    <property type="protein sequence ID" value="ELT87474.1"/>
    <property type="molecule type" value="Genomic_DNA"/>
</dbReference>
<proteinExistence type="predicted"/>
<dbReference type="AlphaFoldDB" id="R7T902"/>
<reference evidence="3" key="3">
    <citation type="submission" date="2015-06" db="UniProtKB">
        <authorList>
            <consortium name="EnsemblMetazoa"/>
        </authorList>
    </citation>
    <scope>IDENTIFICATION</scope>
</reference>
<gene>
    <name evidence="2" type="ORF">CAPTEDRAFT_198850</name>
</gene>
<dbReference type="Proteomes" id="UP000014760">
    <property type="component" value="Unassembled WGS sequence"/>
</dbReference>
<feature type="compositionally biased region" description="Basic and acidic residues" evidence="1">
    <location>
        <begin position="184"/>
        <end position="193"/>
    </location>
</feature>
<evidence type="ECO:0000256" key="1">
    <source>
        <dbReference type="SAM" id="MobiDB-lite"/>
    </source>
</evidence>
<organism evidence="2">
    <name type="scientific">Capitella teleta</name>
    <name type="common">Polychaete worm</name>
    <dbReference type="NCBI Taxonomy" id="283909"/>
    <lineage>
        <taxon>Eukaryota</taxon>
        <taxon>Metazoa</taxon>
        <taxon>Spiralia</taxon>
        <taxon>Lophotrochozoa</taxon>
        <taxon>Annelida</taxon>
        <taxon>Polychaeta</taxon>
        <taxon>Sedentaria</taxon>
        <taxon>Scolecida</taxon>
        <taxon>Capitellidae</taxon>
        <taxon>Capitella</taxon>
    </lineage>
</organism>
<accession>R7T902</accession>